<organism evidence="1">
    <name type="scientific">Paraconexibacter sp. AEG42_29</name>
    <dbReference type="NCBI Taxonomy" id="2997339"/>
    <lineage>
        <taxon>Bacteria</taxon>
        <taxon>Bacillati</taxon>
        <taxon>Actinomycetota</taxon>
        <taxon>Thermoleophilia</taxon>
        <taxon>Solirubrobacterales</taxon>
        <taxon>Paraconexibacteraceae</taxon>
        <taxon>Paraconexibacter</taxon>
    </lineage>
</organism>
<name>A0AAU7AWE9_9ACTN</name>
<dbReference type="EMBL" id="CP114014">
    <property type="protein sequence ID" value="XAY06020.1"/>
    <property type="molecule type" value="Genomic_DNA"/>
</dbReference>
<protein>
    <submittedName>
        <fullName evidence="1">Uncharacterized protein</fullName>
    </submittedName>
</protein>
<gene>
    <name evidence="1" type="ORF">DSM112329_02881</name>
</gene>
<dbReference type="KEGG" id="parq:DSM112329_02881"/>
<reference evidence="1" key="1">
    <citation type="submission" date="2022-12" db="EMBL/GenBank/DDBJ databases">
        <title>Paraconexibacter alkalitolerans sp. nov. and Baekduia alba sp. nov., isolated from soil and emended description of the genera Paraconexibacter (Chun et al., 2020) and Baekduia (An et al., 2020).</title>
        <authorList>
            <person name="Vieira S."/>
            <person name="Huber K.J."/>
            <person name="Geppert A."/>
            <person name="Wolf J."/>
            <person name="Neumann-Schaal M."/>
            <person name="Muesken M."/>
            <person name="Overmann J."/>
        </authorList>
    </citation>
    <scope>NUCLEOTIDE SEQUENCE</scope>
    <source>
        <strain evidence="1">AEG42_29</strain>
    </source>
</reference>
<evidence type="ECO:0000313" key="1">
    <source>
        <dbReference type="EMBL" id="XAY06020.1"/>
    </source>
</evidence>
<dbReference type="AlphaFoldDB" id="A0AAU7AWE9"/>
<proteinExistence type="predicted"/>
<accession>A0AAU7AWE9</accession>
<dbReference type="RefSeq" id="WP_354697255.1">
    <property type="nucleotide sequence ID" value="NZ_CP114014.1"/>
</dbReference>
<sequence>MAVSSRVEYRFSWWHQGVFLFDRLYVWAEDWPEYEEATTEGAVFGQSRSRGVTFISPGGSTFGADGARLVVEVYDQDPELPLAAGSDTVGEFDLDAISGDFALEESGGGTGDSPAVLGTPPGRFRARWSGFGEEAVEVLDREGGDEDAERPDSYLLQIWPRTTDTEIAVLRTRE</sequence>